<dbReference type="GO" id="GO:0005524">
    <property type="term" value="F:ATP binding"/>
    <property type="evidence" value="ECO:0007669"/>
    <property type="project" value="UniProtKB-UniRule"/>
</dbReference>
<keyword evidence="15" id="KW-1185">Reference proteome</keyword>
<comment type="activity regulation">
    <text evidence="12">Activated by a monovalent cation that binds near, but not in, the active site. The most likely occupant of the site in vivo is potassium. Ion binding induces a conformational change that may alter substrate affinity.</text>
</comment>
<evidence type="ECO:0000313" key="15">
    <source>
        <dbReference type="Proteomes" id="UP000243650"/>
    </source>
</evidence>
<dbReference type="PRINTS" id="PR00990">
    <property type="entry name" value="RIBOKINASE"/>
</dbReference>
<comment type="catalytic activity">
    <reaction evidence="12">
        <text>D-ribose + ATP = D-ribose 5-phosphate + ADP + H(+)</text>
        <dbReference type="Rhea" id="RHEA:13697"/>
        <dbReference type="ChEBI" id="CHEBI:15378"/>
        <dbReference type="ChEBI" id="CHEBI:30616"/>
        <dbReference type="ChEBI" id="CHEBI:47013"/>
        <dbReference type="ChEBI" id="CHEBI:78346"/>
        <dbReference type="ChEBI" id="CHEBI:456216"/>
        <dbReference type="EC" id="2.7.1.15"/>
    </reaction>
</comment>
<dbReference type="UniPathway" id="UPA00916">
    <property type="reaction ID" value="UER00889"/>
</dbReference>
<dbReference type="InterPro" id="IPR011877">
    <property type="entry name" value="Ribokinase"/>
</dbReference>
<evidence type="ECO:0000256" key="12">
    <source>
        <dbReference type="HAMAP-Rule" id="MF_01987"/>
    </source>
</evidence>
<proteinExistence type="inferred from homology"/>
<dbReference type="GO" id="GO:0005829">
    <property type="term" value="C:cytosol"/>
    <property type="evidence" value="ECO:0007669"/>
    <property type="project" value="TreeGrafter"/>
</dbReference>
<protein>
    <recommendedName>
        <fullName evidence="3 12">Ribokinase</fullName>
        <shortName evidence="12">RK</shortName>
        <ecNumber evidence="2 12">2.7.1.15</ecNumber>
    </recommendedName>
</protein>
<feature type="binding site" evidence="12">
    <location>
        <position position="184"/>
    </location>
    <ligand>
        <name>ATP</name>
        <dbReference type="ChEBI" id="CHEBI:30616"/>
    </ligand>
</feature>
<gene>
    <name evidence="12 14" type="primary">rbsK</name>
    <name evidence="14" type="ORF">C6I21_00285</name>
</gene>
<comment type="subcellular location">
    <subcellularLocation>
        <location evidence="12">Cytoplasm</location>
    </subcellularLocation>
</comment>
<feature type="domain" description="Carbohydrate kinase PfkB" evidence="13">
    <location>
        <begin position="1"/>
        <end position="292"/>
    </location>
</feature>
<dbReference type="Pfam" id="PF00294">
    <property type="entry name" value="PfkB"/>
    <property type="match status" value="1"/>
</dbReference>
<comment type="similarity">
    <text evidence="1">Belongs to the carbohydrate kinase pfkB family.</text>
</comment>
<dbReference type="GO" id="GO:0004747">
    <property type="term" value="F:ribokinase activity"/>
    <property type="evidence" value="ECO:0007669"/>
    <property type="project" value="UniProtKB-UniRule"/>
</dbReference>
<feature type="binding site" evidence="12">
    <location>
        <position position="249"/>
    </location>
    <ligand>
        <name>K(+)</name>
        <dbReference type="ChEBI" id="CHEBI:29103"/>
    </ligand>
</feature>
<dbReference type="SUPFAM" id="SSF53613">
    <property type="entry name" value="Ribokinase-like"/>
    <property type="match status" value="1"/>
</dbReference>
<feature type="binding site" evidence="12">
    <location>
        <position position="253"/>
    </location>
    <ligand>
        <name>substrate</name>
    </ligand>
</feature>
<evidence type="ECO:0000256" key="5">
    <source>
        <dbReference type="ARBA" id="ARBA00022723"/>
    </source>
</evidence>
<evidence type="ECO:0000256" key="10">
    <source>
        <dbReference type="ARBA" id="ARBA00022958"/>
    </source>
</evidence>
<feature type="binding site" evidence="12">
    <location>
        <position position="277"/>
    </location>
    <ligand>
        <name>ATP</name>
        <dbReference type="ChEBI" id="CHEBI:30616"/>
    </ligand>
</feature>
<evidence type="ECO:0000256" key="3">
    <source>
        <dbReference type="ARBA" id="ARBA00016943"/>
    </source>
</evidence>
<dbReference type="EMBL" id="PVNS01000001">
    <property type="protein sequence ID" value="PRO67039.1"/>
    <property type="molecule type" value="Genomic_DNA"/>
</dbReference>
<feature type="binding site" evidence="12">
    <location>
        <position position="247"/>
    </location>
    <ligand>
        <name>K(+)</name>
        <dbReference type="ChEBI" id="CHEBI:29103"/>
    </ligand>
</feature>
<comment type="function">
    <text evidence="12">Catalyzes the phosphorylation of ribose at O-5 in a reaction requiring ATP and magnesium. The resulting D-ribose-5-phosphate can then be used either for sythesis of nucleotides, histidine, and tryptophan, or as a component of the pentose phosphate pathway.</text>
</comment>
<dbReference type="PROSITE" id="PS00584">
    <property type="entry name" value="PFKB_KINASES_2"/>
    <property type="match status" value="1"/>
</dbReference>
<reference evidence="14 15" key="1">
    <citation type="submission" date="2018-03" db="EMBL/GenBank/DDBJ databases">
        <title>Bacillus urumqiensis sp. nov., a moderately haloalkaliphilic bacterium isolated from a salt lake.</title>
        <authorList>
            <person name="Zhao B."/>
            <person name="Liao Z."/>
        </authorList>
    </citation>
    <scope>NUCLEOTIDE SEQUENCE [LARGE SCALE GENOMIC DNA]</scope>
    <source>
        <strain evidence="14 15">BZ-SZ-XJ18</strain>
    </source>
</reference>
<accession>A0A2P6ML88</accession>
<dbReference type="CDD" id="cd01174">
    <property type="entry name" value="ribokinase"/>
    <property type="match status" value="1"/>
</dbReference>
<feature type="binding site" evidence="12">
    <location>
        <position position="140"/>
    </location>
    <ligand>
        <name>substrate</name>
    </ligand>
</feature>
<dbReference type="GO" id="GO:0019303">
    <property type="term" value="P:D-ribose catabolic process"/>
    <property type="evidence" value="ECO:0007669"/>
    <property type="project" value="UniProtKB-UniRule"/>
</dbReference>
<evidence type="ECO:0000256" key="4">
    <source>
        <dbReference type="ARBA" id="ARBA00022679"/>
    </source>
</evidence>
<dbReference type="NCBIfam" id="TIGR02152">
    <property type="entry name" value="D_ribokin_bact"/>
    <property type="match status" value="1"/>
</dbReference>
<keyword evidence="6 12" id="KW-0547">Nucleotide-binding</keyword>
<keyword evidence="7 12" id="KW-0418">Kinase</keyword>
<evidence type="ECO:0000256" key="7">
    <source>
        <dbReference type="ARBA" id="ARBA00022777"/>
    </source>
</evidence>
<dbReference type="Proteomes" id="UP000243650">
    <property type="component" value="Unassembled WGS sequence"/>
</dbReference>
<dbReference type="Gene3D" id="3.40.1190.20">
    <property type="match status" value="1"/>
</dbReference>
<feature type="binding site" evidence="12">
    <location>
        <begin position="252"/>
        <end position="253"/>
    </location>
    <ligand>
        <name>ATP</name>
        <dbReference type="ChEBI" id="CHEBI:30616"/>
    </ligand>
</feature>
<keyword evidence="8 12" id="KW-0067">ATP-binding</keyword>
<comment type="caution">
    <text evidence="14">The sequence shown here is derived from an EMBL/GenBank/DDBJ whole genome shotgun (WGS) entry which is preliminary data.</text>
</comment>
<evidence type="ECO:0000256" key="1">
    <source>
        <dbReference type="ARBA" id="ARBA00005380"/>
    </source>
</evidence>
<comment type="cofactor">
    <cofactor evidence="12">
        <name>Mg(2+)</name>
        <dbReference type="ChEBI" id="CHEBI:18420"/>
    </cofactor>
    <text evidence="12">Requires a divalent cation, most likely magnesium in vivo, as an electrophilic catalyst to aid phosphoryl group transfer. It is the chelate of the metal and the nucleotide that is the actual substrate.</text>
</comment>
<evidence type="ECO:0000256" key="2">
    <source>
        <dbReference type="ARBA" id="ARBA00012035"/>
    </source>
</evidence>
<dbReference type="OrthoDB" id="9775849at2"/>
<dbReference type="InterPro" id="IPR002173">
    <property type="entry name" value="Carboh/pur_kinase_PfkB_CS"/>
</dbReference>
<feature type="binding site" evidence="12">
    <location>
        <position position="283"/>
    </location>
    <ligand>
        <name>K(+)</name>
        <dbReference type="ChEBI" id="CHEBI:29103"/>
    </ligand>
</feature>
<dbReference type="InterPro" id="IPR002139">
    <property type="entry name" value="Ribo/fructo_kinase"/>
</dbReference>
<keyword evidence="5 12" id="KW-0479">Metal-binding</keyword>
<dbReference type="GO" id="GO:0046872">
    <property type="term" value="F:metal ion binding"/>
    <property type="evidence" value="ECO:0007669"/>
    <property type="project" value="UniProtKB-KW"/>
</dbReference>
<evidence type="ECO:0000313" key="14">
    <source>
        <dbReference type="EMBL" id="PRO67039.1"/>
    </source>
</evidence>
<sequence>MARITVIGSYVTDLTGRTEKLPRPGETVIGRSFTMGPGGKGGNQAVAAARLGSDVTMVTKIGKDVFGEEAVRNFQAEKIRSEYVAVTPDAATGAAIIAVDDQGENMIVVTLGACGTLSADEVQQADAAIASSDYVLVQLETSIEAVEEAVRLAGEHRKPVILNPAPYHPVPEAVWQKVAYATPNETEAEGMTGVTVTDKETADHAARRIQQMGVENVIITLGKKGCYLLEQGQEGRLIPGIEVDAVDTTGAGDAFNGALAHYLGTEPSVEEACYKANVAAALSVTRAGTAPSMARAEEVASWSNK</sequence>
<evidence type="ECO:0000256" key="11">
    <source>
        <dbReference type="ARBA" id="ARBA00023277"/>
    </source>
</evidence>
<keyword evidence="4 12" id="KW-0808">Transferase</keyword>
<feature type="binding site" evidence="12">
    <location>
        <position position="288"/>
    </location>
    <ligand>
        <name>K(+)</name>
        <dbReference type="ChEBI" id="CHEBI:29103"/>
    </ligand>
</feature>
<dbReference type="RefSeq" id="WP_105957425.1">
    <property type="nucleotide sequence ID" value="NZ_PVNS01000001.1"/>
</dbReference>
<dbReference type="EC" id="2.7.1.15" evidence="2 12"/>
<dbReference type="InterPro" id="IPR011611">
    <property type="entry name" value="PfkB_dom"/>
</dbReference>
<comment type="caution">
    <text evidence="12">Lacks conserved residue(s) required for the propagation of feature annotation.</text>
</comment>
<name>A0A2P6ML88_ALKUR</name>
<keyword evidence="12" id="KW-0963">Cytoplasm</keyword>
<dbReference type="HAMAP" id="MF_01987">
    <property type="entry name" value="Ribokinase"/>
    <property type="match status" value="1"/>
</dbReference>
<dbReference type="AlphaFoldDB" id="A0A2P6ML88"/>
<feature type="active site" description="Proton acceptor" evidence="12">
    <location>
        <position position="253"/>
    </location>
</feature>
<evidence type="ECO:0000256" key="8">
    <source>
        <dbReference type="ARBA" id="ARBA00022840"/>
    </source>
</evidence>
<organism evidence="14 15">
    <name type="scientific">Alkalicoccus urumqiensis</name>
    <name type="common">Bacillus urumqiensis</name>
    <dbReference type="NCBI Taxonomy" id="1548213"/>
    <lineage>
        <taxon>Bacteria</taxon>
        <taxon>Bacillati</taxon>
        <taxon>Bacillota</taxon>
        <taxon>Bacilli</taxon>
        <taxon>Bacillales</taxon>
        <taxon>Bacillaceae</taxon>
        <taxon>Alkalicoccus</taxon>
    </lineage>
</organism>
<dbReference type="PANTHER" id="PTHR10584">
    <property type="entry name" value="SUGAR KINASE"/>
    <property type="match status" value="1"/>
</dbReference>
<feature type="binding site" evidence="12">
    <location>
        <begin position="220"/>
        <end position="225"/>
    </location>
    <ligand>
        <name>ATP</name>
        <dbReference type="ChEBI" id="CHEBI:30616"/>
    </ligand>
</feature>
<keyword evidence="9 12" id="KW-0460">Magnesium</keyword>
<feature type="binding site" evidence="12">
    <location>
        <begin position="39"/>
        <end position="43"/>
    </location>
    <ligand>
        <name>substrate</name>
    </ligand>
</feature>
<comment type="similarity">
    <text evidence="12">Belongs to the carbohydrate kinase PfkB family. Ribokinase subfamily.</text>
</comment>
<dbReference type="InterPro" id="IPR029056">
    <property type="entry name" value="Ribokinase-like"/>
</dbReference>
<evidence type="ECO:0000256" key="9">
    <source>
        <dbReference type="ARBA" id="ARBA00022842"/>
    </source>
</evidence>
<feature type="binding site" evidence="12">
    <location>
        <position position="292"/>
    </location>
    <ligand>
        <name>K(+)</name>
        <dbReference type="ChEBI" id="CHEBI:29103"/>
    </ligand>
</feature>
<evidence type="ECO:0000259" key="13">
    <source>
        <dbReference type="Pfam" id="PF00294"/>
    </source>
</evidence>
<keyword evidence="11 12" id="KW-0119">Carbohydrate metabolism</keyword>
<evidence type="ECO:0000256" key="6">
    <source>
        <dbReference type="ARBA" id="ARBA00022741"/>
    </source>
</evidence>
<comment type="subunit">
    <text evidence="12">Homodimer.</text>
</comment>
<comment type="pathway">
    <text evidence="12">Carbohydrate metabolism; D-ribose degradation; D-ribose 5-phosphate from beta-D-ribopyranose: step 2/2.</text>
</comment>
<keyword evidence="10 12" id="KW-0630">Potassium</keyword>
<feature type="binding site" evidence="12">
    <location>
        <position position="286"/>
    </location>
    <ligand>
        <name>K(+)</name>
        <dbReference type="ChEBI" id="CHEBI:29103"/>
    </ligand>
</feature>
<dbReference type="PANTHER" id="PTHR10584:SF166">
    <property type="entry name" value="RIBOKINASE"/>
    <property type="match status" value="1"/>
</dbReference>
<feature type="binding site" evidence="12">
    <location>
        <begin position="11"/>
        <end position="13"/>
    </location>
    <ligand>
        <name>substrate</name>
    </ligand>
</feature>